<feature type="transmembrane region" description="Helical" evidence="6">
    <location>
        <begin position="223"/>
        <end position="240"/>
    </location>
</feature>
<evidence type="ECO:0000313" key="8">
    <source>
        <dbReference type="Proteomes" id="UP000291343"/>
    </source>
</evidence>
<feature type="transmembrane region" description="Helical" evidence="6">
    <location>
        <begin position="18"/>
        <end position="38"/>
    </location>
</feature>
<sequence>MAHSPDILTSQLYSTSEFYIGLGFAISSCLFIGASFIIKKIALIRLSKGGSIRAAAGGFGYLREWIWWTGLITMGIGEAANFAAYAFAPASLVTPLGGLSVLVSSVLASKFLNERLNLLGKLGCFLCILGSTIIVIHAPKEEEIESLEVLIEKLQERDFILYVILVIATTVLIIFYFGPLYGHRNVSVYLVLCSSIGSLTVMSCKGLGLAIRETLSGQHNEMGHWLTWTFLALVIIFITIQMN</sequence>
<gene>
    <name evidence="7" type="ORF">LSTR_LSTR014299</name>
</gene>
<feature type="transmembrane region" description="Helical" evidence="6">
    <location>
        <begin position="119"/>
        <end position="139"/>
    </location>
</feature>
<keyword evidence="5 6" id="KW-0472">Membrane</keyword>
<dbReference type="InterPro" id="IPR008521">
    <property type="entry name" value="Mg_trans_NIPA"/>
</dbReference>
<evidence type="ECO:0000256" key="6">
    <source>
        <dbReference type="SAM" id="Phobius"/>
    </source>
</evidence>
<dbReference type="EMBL" id="QKKF02021816">
    <property type="protein sequence ID" value="RZF38745.1"/>
    <property type="molecule type" value="Genomic_DNA"/>
</dbReference>
<evidence type="ECO:0000256" key="2">
    <source>
        <dbReference type="ARBA" id="ARBA00007230"/>
    </source>
</evidence>
<dbReference type="GO" id="GO:0016020">
    <property type="term" value="C:membrane"/>
    <property type="evidence" value="ECO:0007669"/>
    <property type="project" value="UniProtKB-SubCell"/>
</dbReference>
<comment type="similarity">
    <text evidence="2">Belongs to the NIPA family.</text>
</comment>
<dbReference type="OrthoDB" id="6428174at2759"/>
<reference evidence="7 8" key="1">
    <citation type="journal article" date="2017" name="Gigascience">
        <title>Genome sequence of the small brown planthopper, Laodelphax striatellus.</title>
        <authorList>
            <person name="Zhu J."/>
            <person name="Jiang F."/>
            <person name="Wang X."/>
            <person name="Yang P."/>
            <person name="Bao Y."/>
            <person name="Zhao W."/>
            <person name="Wang W."/>
            <person name="Lu H."/>
            <person name="Wang Q."/>
            <person name="Cui N."/>
            <person name="Li J."/>
            <person name="Chen X."/>
            <person name="Luo L."/>
            <person name="Yu J."/>
            <person name="Kang L."/>
            <person name="Cui F."/>
        </authorList>
    </citation>
    <scope>NUCLEOTIDE SEQUENCE [LARGE SCALE GENOMIC DNA]</scope>
    <source>
        <strain evidence="7">Lst14</strain>
    </source>
</reference>
<feature type="transmembrane region" description="Helical" evidence="6">
    <location>
        <begin position="189"/>
        <end position="211"/>
    </location>
</feature>
<organism evidence="7 8">
    <name type="scientific">Laodelphax striatellus</name>
    <name type="common">Small brown planthopper</name>
    <name type="synonym">Delphax striatella</name>
    <dbReference type="NCBI Taxonomy" id="195883"/>
    <lineage>
        <taxon>Eukaryota</taxon>
        <taxon>Metazoa</taxon>
        <taxon>Ecdysozoa</taxon>
        <taxon>Arthropoda</taxon>
        <taxon>Hexapoda</taxon>
        <taxon>Insecta</taxon>
        <taxon>Pterygota</taxon>
        <taxon>Neoptera</taxon>
        <taxon>Paraneoptera</taxon>
        <taxon>Hemiptera</taxon>
        <taxon>Auchenorrhyncha</taxon>
        <taxon>Fulgoroidea</taxon>
        <taxon>Delphacidae</taxon>
        <taxon>Criomorphinae</taxon>
        <taxon>Laodelphax</taxon>
    </lineage>
</organism>
<dbReference type="AlphaFoldDB" id="A0A482WYY7"/>
<dbReference type="STRING" id="195883.A0A482WYY7"/>
<feature type="transmembrane region" description="Helical" evidence="6">
    <location>
        <begin position="159"/>
        <end position="177"/>
    </location>
</feature>
<name>A0A482WYY7_LAOST</name>
<dbReference type="PANTHER" id="PTHR12570">
    <property type="match status" value="1"/>
</dbReference>
<dbReference type="PANTHER" id="PTHR12570:SF92">
    <property type="entry name" value="SPICHTHYIN, ISOFORM B"/>
    <property type="match status" value="1"/>
</dbReference>
<keyword evidence="8" id="KW-1185">Reference proteome</keyword>
<evidence type="ECO:0000256" key="3">
    <source>
        <dbReference type="ARBA" id="ARBA00022692"/>
    </source>
</evidence>
<dbReference type="Pfam" id="PF05653">
    <property type="entry name" value="Mg_trans_NIPA"/>
    <property type="match status" value="1"/>
</dbReference>
<feature type="transmembrane region" description="Helical" evidence="6">
    <location>
        <begin position="93"/>
        <end position="112"/>
    </location>
</feature>
<dbReference type="InterPro" id="IPR037185">
    <property type="entry name" value="EmrE-like"/>
</dbReference>
<evidence type="ECO:0008006" key="9">
    <source>
        <dbReference type="Google" id="ProtNLM"/>
    </source>
</evidence>
<evidence type="ECO:0000256" key="5">
    <source>
        <dbReference type="ARBA" id="ARBA00023136"/>
    </source>
</evidence>
<dbReference type="InParanoid" id="A0A482WYY7"/>
<comment type="caution">
    <text evidence="7">The sequence shown here is derived from an EMBL/GenBank/DDBJ whole genome shotgun (WGS) entry which is preliminary data.</text>
</comment>
<proteinExistence type="inferred from homology"/>
<accession>A0A482WYY7</accession>
<comment type="subcellular location">
    <subcellularLocation>
        <location evidence="1">Membrane</location>
        <topology evidence="1">Multi-pass membrane protein</topology>
    </subcellularLocation>
</comment>
<keyword evidence="3 6" id="KW-0812">Transmembrane</keyword>
<dbReference type="GO" id="GO:0015095">
    <property type="term" value="F:magnesium ion transmembrane transporter activity"/>
    <property type="evidence" value="ECO:0007669"/>
    <property type="project" value="InterPro"/>
</dbReference>
<evidence type="ECO:0000256" key="4">
    <source>
        <dbReference type="ARBA" id="ARBA00022989"/>
    </source>
</evidence>
<evidence type="ECO:0000256" key="1">
    <source>
        <dbReference type="ARBA" id="ARBA00004141"/>
    </source>
</evidence>
<protein>
    <recommendedName>
        <fullName evidence="9">Magnesium transporter NIPA2</fullName>
    </recommendedName>
</protein>
<dbReference type="FunCoup" id="A0A482WYY7">
    <property type="interactions" value="787"/>
</dbReference>
<evidence type="ECO:0000313" key="7">
    <source>
        <dbReference type="EMBL" id="RZF38745.1"/>
    </source>
</evidence>
<dbReference type="Proteomes" id="UP000291343">
    <property type="component" value="Unassembled WGS sequence"/>
</dbReference>
<dbReference type="SUPFAM" id="SSF103481">
    <property type="entry name" value="Multidrug resistance efflux transporter EmrE"/>
    <property type="match status" value="1"/>
</dbReference>
<keyword evidence="4 6" id="KW-1133">Transmembrane helix</keyword>